<proteinExistence type="predicted"/>
<feature type="transmembrane region" description="Helical" evidence="1">
    <location>
        <begin position="40"/>
        <end position="67"/>
    </location>
</feature>
<dbReference type="EMBL" id="HBNS01025125">
    <property type="protein sequence ID" value="CAE4616585.1"/>
    <property type="molecule type" value="Transcribed_RNA"/>
</dbReference>
<gene>
    <name evidence="2" type="ORF">DBRI00130_LOCUS19822</name>
</gene>
<feature type="transmembrane region" description="Helical" evidence="1">
    <location>
        <begin position="79"/>
        <end position="103"/>
    </location>
</feature>
<evidence type="ECO:0000256" key="1">
    <source>
        <dbReference type="SAM" id="Phobius"/>
    </source>
</evidence>
<accession>A0A6V2GY96</accession>
<keyword evidence="1" id="KW-0472">Membrane</keyword>
<evidence type="ECO:0000313" key="2">
    <source>
        <dbReference type="EMBL" id="CAE4616585.1"/>
    </source>
</evidence>
<protein>
    <submittedName>
        <fullName evidence="2">Uncharacterized protein</fullName>
    </submittedName>
</protein>
<name>A0A6V2GY96_9STRA</name>
<keyword evidence="1" id="KW-1133">Transmembrane helix</keyword>
<reference evidence="2" key="1">
    <citation type="submission" date="2021-01" db="EMBL/GenBank/DDBJ databases">
        <authorList>
            <person name="Corre E."/>
            <person name="Pelletier E."/>
            <person name="Niang G."/>
            <person name="Scheremetjew M."/>
            <person name="Finn R."/>
            <person name="Kale V."/>
            <person name="Holt S."/>
            <person name="Cochrane G."/>
            <person name="Meng A."/>
            <person name="Brown T."/>
            <person name="Cohen L."/>
        </authorList>
    </citation>
    <scope>NUCLEOTIDE SEQUENCE</scope>
    <source>
        <strain evidence="2">GSO104</strain>
    </source>
</reference>
<dbReference type="AlphaFoldDB" id="A0A6V2GY96"/>
<keyword evidence="1" id="KW-0812">Transmembrane</keyword>
<organism evidence="2">
    <name type="scientific">Ditylum brightwellii</name>
    <dbReference type="NCBI Taxonomy" id="49249"/>
    <lineage>
        <taxon>Eukaryota</taxon>
        <taxon>Sar</taxon>
        <taxon>Stramenopiles</taxon>
        <taxon>Ochrophyta</taxon>
        <taxon>Bacillariophyta</taxon>
        <taxon>Mediophyceae</taxon>
        <taxon>Lithodesmiophycidae</taxon>
        <taxon>Lithodesmiales</taxon>
        <taxon>Lithodesmiaceae</taxon>
        <taxon>Ditylum</taxon>
    </lineage>
</organism>
<sequence>MSFLFLFLSGCHYLTSDHWNPKYFPFLDHLFSYILQFLSYFSLTRIPFSSFCLYVLLFPPSLTFSFFSSCQNSFHLASTCFLIFFVSTVECFALFCFLLYPVFFY</sequence>